<dbReference type="EMBL" id="CACRYJ010000059">
    <property type="protein sequence ID" value="VZO39415.1"/>
    <property type="molecule type" value="Genomic_DNA"/>
</dbReference>
<dbReference type="Proteomes" id="UP000419743">
    <property type="component" value="Unassembled WGS sequence"/>
</dbReference>
<evidence type="ECO:0000313" key="2">
    <source>
        <dbReference type="Proteomes" id="UP000419743"/>
    </source>
</evidence>
<keyword evidence="2" id="KW-1185">Reference proteome</keyword>
<reference evidence="1 2" key="1">
    <citation type="submission" date="2019-11" db="EMBL/GenBank/DDBJ databases">
        <authorList>
            <person name="Criscuolo A."/>
        </authorList>
    </citation>
    <scope>NUCLEOTIDE SEQUENCE [LARGE SCALE GENOMIC DNA]</scope>
    <source>
        <strain evidence="1">CIP111667</strain>
    </source>
</reference>
<organism evidence="1 2">
    <name type="scientific">Occultella aeris</name>
    <dbReference type="NCBI Taxonomy" id="2761496"/>
    <lineage>
        <taxon>Bacteria</taxon>
        <taxon>Bacillati</taxon>
        <taxon>Actinomycetota</taxon>
        <taxon>Actinomycetes</taxon>
        <taxon>Micrococcales</taxon>
        <taxon>Ruaniaceae</taxon>
        <taxon>Occultella</taxon>
    </lineage>
</organism>
<protein>
    <submittedName>
        <fullName evidence="1">Uncharacterized protein</fullName>
    </submittedName>
</protein>
<dbReference type="AlphaFoldDB" id="A0A7M4DPM1"/>
<name>A0A7M4DPM1_9MICO</name>
<gene>
    <name evidence="1" type="ORF">HALOF300_04103</name>
</gene>
<comment type="caution">
    <text evidence="1">The sequence shown here is derived from an EMBL/GenBank/DDBJ whole genome shotgun (WGS) entry which is preliminary data.</text>
</comment>
<dbReference type="SUPFAM" id="SSF53850">
    <property type="entry name" value="Periplasmic binding protein-like II"/>
    <property type="match status" value="1"/>
</dbReference>
<dbReference type="RefSeq" id="WP_156742733.1">
    <property type="nucleotide sequence ID" value="NZ_CACRYJ010000059.1"/>
</dbReference>
<evidence type="ECO:0000313" key="1">
    <source>
        <dbReference type="EMBL" id="VZO39415.1"/>
    </source>
</evidence>
<sequence length="95" mass="10744">MSSRNPHWAEISTEYTNKPRLKANPLDDVLAEMSLTLDIDACNELAGQAQQTIIDSGYDVRLVEQFQVFAFSSDVQCITLEASTRLGFYDPWLEN</sequence>
<proteinExistence type="predicted"/>
<accession>A0A7M4DPM1</accession>